<accession>A0A1I8BJ41</accession>
<keyword evidence="1" id="KW-1185">Reference proteome</keyword>
<evidence type="ECO:0000313" key="2">
    <source>
        <dbReference type="WBParaSite" id="MhA1_Contig262.frz3.gene9"/>
    </source>
</evidence>
<dbReference type="WBParaSite" id="MhA1_Contig262.frz3.gene9">
    <property type="protein sequence ID" value="MhA1_Contig262.frz3.gene9"/>
    <property type="gene ID" value="MhA1_Contig262.frz3.gene9"/>
</dbReference>
<proteinExistence type="predicted"/>
<name>A0A1I8BJ41_MELHA</name>
<organism evidence="1 2">
    <name type="scientific">Meloidogyne hapla</name>
    <name type="common">Root-knot nematode worm</name>
    <dbReference type="NCBI Taxonomy" id="6305"/>
    <lineage>
        <taxon>Eukaryota</taxon>
        <taxon>Metazoa</taxon>
        <taxon>Ecdysozoa</taxon>
        <taxon>Nematoda</taxon>
        <taxon>Chromadorea</taxon>
        <taxon>Rhabditida</taxon>
        <taxon>Tylenchina</taxon>
        <taxon>Tylenchomorpha</taxon>
        <taxon>Tylenchoidea</taxon>
        <taxon>Meloidogynidae</taxon>
        <taxon>Meloidogyninae</taxon>
        <taxon>Meloidogyne</taxon>
    </lineage>
</organism>
<protein>
    <submittedName>
        <fullName evidence="2">Uncharacterized protein</fullName>
    </submittedName>
</protein>
<dbReference type="AlphaFoldDB" id="A0A1I8BJ41"/>
<dbReference type="Proteomes" id="UP000095281">
    <property type="component" value="Unplaced"/>
</dbReference>
<sequence length="52" mass="5749">MSASILNGIIEYTIITINICKENALPTTVNGSPLINSDEIDKHFAMLKDAWK</sequence>
<reference evidence="2" key="1">
    <citation type="submission" date="2016-11" db="UniProtKB">
        <authorList>
            <consortium name="WormBaseParasite"/>
        </authorList>
    </citation>
    <scope>IDENTIFICATION</scope>
</reference>
<evidence type="ECO:0000313" key="1">
    <source>
        <dbReference type="Proteomes" id="UP000095281"/>
    </source>
</evidence>